<evidence type="ECO:0000256" key="4">
    <source>
        <dbReference type="ARBA" id="ARBA00023295"/>
    </source>
</evidence>
<dbReference type="InterPro" id="IPR032291">
    <property type="entry name" value="Abn2_C"/>
</dbReference>
<gene>
    <name evidence="7" type="ORF">GCM10022410_06180</name>
</gene>
<accession>A0ABP7V8S1</accession>
<sequence>MIEAQRIPKDDLFSVDFNMSEQNWGAFGAHDPAIIKDGDWYYTFSTDTGTRAHFKAGIQIRKSQDLINWQWVGHAFENGVPQEAYDWTGAKGMWAPEIVKMNDKYFLYYSASQFGKTQSFIGVATSSHIEGPYQDQGLVYQSRQGEDEEPNAIDPNMIFDRNKQPWIVYGSFFGGIHINKIDPQTGKFIEKGKGTLIAKRNRTVDRAIEGPYIVYNPDTEYYYLFVSYDSLSADYNIRVARSKNITGPYYDYNGLKMTDIDSPQKEIGMKVLGGYKFKDHPGWIAPGHNSILKDGSDYYVCHHIRTAENRHVHYLQIRKIFWTDEGWPLVSPQRFSGETNRPVEQSELIGNWEFFEVDPNNDEQDESIEVSVSESDGQAYFTKQTNTNSFTLNLNGQLIEGKVNESWDWERWLKTIVFVGYDQNGIVTLGKKVIEK</sequence>
<keyword evidence="8" id="KW-1185">Reference proteome</keyword>
<keyword evidence="3 5" id="KW-0378">Hydrolase</keyword>
<dbReference type="Pfam" id="PF16369">
    <property type="entry name" value="GH43_C"/>
    <property type="match status" value="1"/>
</dbReference>
<evidence type="ECO:0000313" key="8">
    <source>
        <dbReference type="Proteomes" id="UP001501734"/>
    </source>
</evidence>
<dbReference type="EMBL" id="BAABDL010000031">
    <property type="protein sequence ID" value="GAA4062023.1"/>
    <property type="molecule type" value="Genomic_DNA"/>
</dbReference>
<evidence type="ECO:0000256" key="5">
    <source>
        <dbReference type="RuleBase" id="RU361187"/>
    </source>
</evidence>
<comment type="pathway">
    <text evidence="1">Glycan metabolism; L-arabinan degradation.</text>
</comment>
<evidence type="ECO:0000256" key="1">
    <source>
        <dbReference type="ARBA" id="ARBA00004834"/>
    </source>
</evidence>
<dbReference type="Gene3D" id="2.115.10.20">
    <property type="entry name" value="Glycosyl hydrolase domain, family 43"/>
    <property type="match status" value="1"/>
</dbReference>
<evidence type="ECO:0000313" key="7">
    <source>
        <dbReference type="EMBL" id="GAA4062023.1"/>
    </source>
</evidence>
<keyword evidence="4 5" id="KW-0326">Glycosidase</keyword>
<dbReference type="PANTHER" id="PTHR43301">
    <property type="entry name" value="ARABINAN ENDO-1,5-ALPHA-L-ARABINOSIDASE"/>
    <property type="match status" value="1"/>
</dbReference>
<reference evidence="8" key="1">
    <citation type="journal article" date="2019" name="Int. J. Syst. Evol. Microbiol.">
        <title>The Global Catalogue of Microorganisms (GCM) 10K type strain sequencing project: providing services to taxonomists for standard genome sequencing and annotation.</title>
        <authorList>
            <consortium name="The Broad Institute Genomics Platform"/>
            <consortium name="The Broad Institute Genome Sequencing Center for Infectious Disease"/>
            <person name="Wu L."/>
            <person name="Ma J."/>
        </authorList>
    </citation>
    <scope>NUCLEOTIDE SEQUENCE [LARGE SCALE GENOMIC DNA]</scope>
    <source>
        <strain evidence="8">JCM 17250</strain>
    </source>
</reference>
<evidence type="ECO:0000256" key="2">
    <source>
        <dbReference type="ARBA" id="ARBA00009865"/>
    </source>
</evidence>
<dbReference type="PANTHER" id="PTHR43301:SF3">
    <property type="entry name" value="ARABINAN ENDO-1,5-ALPHA-L-ARABINOSIDASE A-RELATED"/>
    <property type="match status" value="1"/>
</dbReference>
<dbReference type="Pfam" id="PF04616">
    <property type="entry name" value="Glyco_hydro_43"/>
    <property type="match status" value="1"/>
</dbReference>
<dbReference type="RefSeq" id="WP_344910226.1">
    <property type="nucleotide sequence ID" value="NZ_BAABDL010000031.1"/>
</dbReference>
<proteinExistence type="inferred from homology"/>
<dbReference type="CDD" id="cd08998">
    <property type="entry name" value="GH43_Arb43a-like"/>
    <property type="match status" value="1"/>
</dbReference>
<dbReference type="InterPro" id="IPR006710">
    <property type="entry name" value="Glyco_hydro_43"/>
</dbReference>
<dbReference type="Proteomes" id="UP001501734">
    <property type="component" value="Unassembled WGS sequence"/>
</dbReference>
<feature type="domain" description="Extracellular endo-alpha-(1-&gt;5)-L-arabinanase C-terminal" evidence="6">
    <location>
        <begin position="332"/>
        <end position="428"/>
    </location>
</feature>
<evidence type="ECO:0000259" key="6">
    <source>
        <dbReference type="Pfam" id="PF16369"/>
    </source>
</evidence>
<name>A0ABP7V8S1_9BACI</name>
<dbReference type="InterPro" id="IPR050727">
    <property type="entry name" value="GH43_arabinanases"/>
</dbReference>
<evidence type="ECO:0000256" key="3">
    <source>
        <dbReference type="ARBA" id="ARBA00022801"/>
    </source>
</evidence>
<comment type="caution">
    <text evidence="7">The sequence shown here is derived from an EMBL/GenBank/DDBJ whole genome shotgun (WGS) entry which is preliminary data.</text>
</comment>
<organism evidence="7 8">
    <name type="scientific">Amphibacillus indicireducens</name>
    <dbReference type="NCBI Taxonomy" id="1076330"/>
    <lineage>
        <taxon>Bacteria</taxon>
        <taxon>Bacillati</taxon>
        <taxon>Bacillota</taxon>
        <taxon>Bacilli</taxon>
        <taxon>Bacillales</taxon>
        <taxon>Bacillaceae</taxon>
        <taxon>Amphibacillus</taxon>
    </lineage>
</organism>
<dbReference type="SUPFAM" id="SSF75005">
    <property type="entry name" value="Arabinanase/levansucrase/invertase"/>
    <property type="match status" value="1"/>
</dbReference>
<dbReference type="InterPro" id="IPR023296">
    <property type="entry name" value="Glyco_hydro_beta-prop_sf"/>
</dbReference>
<comment type="similarity">
    <text evidence="2 5">Belongs to the glycosyl hydrolase 43 family.</text>
</comment>
<protein>
    <submittedName>
        <fullName evidence="7">Arabinan endo-1,5-alpha-L-arabinosidase</fullName>
    </submittedName>
</protein>